<reference evidence="1 2" key="1">
    <citation type="submission" date="2015-06" db="EMBL/GenBank/DDBJ databases">
        <title>Draft Whole-Genome Sequence of the Entomopathogenic Bacterium Xenorhabdus khoisanae.</title>
        <authorList>
            <person name="Naidoo S."/>
            <person name="Featherston J."/>
            <person name="Gray V.M."/>
        </authorList>
    </citation>
    <scope>NUCLEOTIDE SEQUENCE [LARGE SCALE GENOMIC DNA]</scope>
    <source>
        <strain evidence="1 2">MCB</strain>
    </source>
</reference>
<proteinExistence type="predicted"/>
<comment type="caution">
    <text evidence="1">The sequence shown here is derived from an EMBL/GenBank/DDBJ whole genome shotgun (WGS) entry which is preliminary data.</text>
</comment>
<accession>A0A0J5FSA8</accession>
<dbReference type="OrthoDB" id="6447662at2"/>
<dbReference type="Proteomes" id="UP000036277">
    <property type="component" value="Unassembled WGS sequence"/>
</dbReference>
<name>A0A0J5FSA8_9GAMM</name>
<gene>
    <name evidence="1" type="ORF">AB204_10705</name>
</gene>
<dbReference type="STRING" id="880157.AB204_10705"/>
<dbReference type="PATRIC" id="fig|880157.4.peg.2265"/>
<keyword evidence="2" id="KW-1185">Reference proteome</keyword>
<protein>
    <submittedName>
        <fullName evidence="1">Uncharacterized protein</fullName>
    </submittedName>
</protein>
<dbReference type="EMBL" id="LFCV01000064">
    <property type="protein sequence ID" value="KMJ45156.1"/>
    <property type="molecule type" value="Genomic_DNA"/>
</dbReference>
<dbReference type="AlphaFoldDB" id="A0A0J5FSA8"/>
<organism evidence="1 2">
    <name type="scientific">Xenorhabdus khoisanae</name>
    <dbReference type="NCBI Taxonomy" id="880157"/>
    <lineage>
        <taxon>Bacteria</taxon>
        <taxon>Pseudomonadati</taxon>
        <taxon>Pseudomonadota</taxon>
        <taxon>Gammaproteobacteria</taxon>
        <taxon>Enterobacterales</taxon>
        <taxon>Morganellaceae</taxon>
        <taxon>Xenorhabdus</taxon>
    </lineage>
</organism>
<sequence>MNKSVYLEKIESLEGFSTVKNDERQSVIDVGMEAMTNEFNRLTAEKFPYAPNGPCLEIHHIHTNDDGISYDLVYMRDIARSKTGKPASYMIGFNDRALVATASDLEQKTPLEMFDLFTKAYQQQSDEEFIDMPLSVFVKAIQQGKVDKSEKYVTLYRKAIVNMPDYSEIKGSSSEVLNFIKDRQGAEILPNLGSGVEIVLHANAFTDNVINRPARLTSNAIAEVGMMKEQALAFGLKAASSRIADIQLRGSKLAGMAGMF</sequence>
<evidence type="ECO:0000313" key="1">
    <source>
        <dbReference type="EMBL" id="KMJ45156.1"/>
    </source>
</evidence>
<evidence type="ECO:0000313" key="2">
    <source>
        <dbReference type="Proteomes" id="UP000036277"/>
    </source>
</evidence>
<dbReference type="RefSeq" id="WP_152671532.1">
    <property type="nucleotide sequence ID" value="NZ_CAWMBG010000064.1"/>
</dbReference>